<dbReference type="GO" id="GO:0019878">
    <property type="term" value="P:lysine biosynthetic process via aminoadipic acid"/>
    <property type="evidence" value="ECO:0007669"/>
    <property type="project" value="TreeGrafter"/>
</dbReference>
<dbReference type="EMBL" id="KV453927">
    <property type="protein sequence ID" value="ODV74643.1"/>
    <property type="molecule type" value="Genomic_DNA"/>
</dbReference>
<dbReference type="EC" id="2.6.1.57" evidence="9"/>
<evidence type="ECO:0000313" key="11">
    <source>
        <dbReference type="EMBL" id="ODV74643.1"/>
    </source>
</evidence>
<keyword evidence="4" id="KW-0963">Cytoplasm</keyword>
<proteinExistence type="inferred from homology"/>
<evidence type="ECO:0000256" key="5">
    <source>
        <dbReference type="ARBA" id="ARBA00022576"/>
    </source>
</evidence>
<evidence type="ECO:0000256" key="6">
    <source>
        <dbReference type="ARBA" id="ARBA00022679"/>
    </source>
</evidence>
<dbReference type="RefSeq" id="XP_020071682.1">
    <property type="nucleotide sequence ID" value="XM_020214488.1"/>
</dbReference>
<comment type="cofactor">
    <cofactor evidence="1">
        <name>pyridoxal 5'-phosphate</name>
        <dbReference type="ChEBI" id="CHEBI:597326"/>
    </cofactor>
</comment>
<dbReference type="OMA" id="HRPEGGM"/>
<evidence type="ECO:0000256" key="4">
    <source>
        <dbReference type="ARBA" id="ARBA00022490"/>
    </source>
</evidence>
<sequence length="490" mass="55131">MVTASKDITHLLSEEARSRRPSPLKTAFKYFGNPDIVFLGGGLPLSDYFPWNKVTAHSPAVPFSKGIGAVPVTEEDALVIDLHKKKEFLENADDIELSRALQYGYTEGQHELMKFLKEHTELIHKLPYEDWGCVATIGNTQAWDAVLRTFCDKGDTILVEEFTFSSALETANALGITQFPVPMDESGILPDKLEHLLDNWVGKKPKLLYIIPTGQNPTGSCLSVERRKAIYKVAQKHDFVIIEDEPYYFLQMETYTQDVAAREGKHVHSHEEFINALVTSFLHLDTEGRVIRLDSFSKVLAPGTRFGWIVAQNNILERFVRLHEVTIQCPSGFTQSIINGTLQRWGQSGYLDWLIGLRAEYTHKRDVAIDAVYKNFPLDVIKFTPPVAGMFFTISFDASKHPDFETKYGKDPLKVEEALYESGLQGGCLMIPGSWFKAVGQTEPPQPVEETDPESANWIFFRGTYAAVPLDKLQKGLENFGASAKKEYGL</sequence>
<keyword evidence="12" id="KW-1185">Reference proteome</keyword>
<dbReference type="GeneID" id="30988884"/>
<evidence type="ECO:0000256" key="3">
    <source>
        <dbReference type="ARBA" id="ARBA00007441"/>
    </source>
</evidence>
<dbReference type="GO" id="GO:0030170">
    <property type="term" value="F:pyridoxal phosphate binding"/>
    <property type="evidence" value="ECO:0007669"/>
    <property type="project" value="InterPro"/>
</dbReference>
<dbReference type="Proteomes" id="UP000094389">
    <property type="component" value="Unassembled WGS sequence"/>
</dbReference>
<name>A0A1E4S5B7_CYBJN</name>
<evidence type="ECO:0000313" key="12">
    <source>
        <dbReference type="Proteomes" id="UP000094389"/>
    </source>
</evidence>
<reference evidence="11 12" key="1">
    <citation type="journal article" date="2016" name="Proc. Natl. Acad. Sci. U.S.A.">
        <title>Comparative genomics of biotechnologically important yeasts.</title>
        <authorList>
            <person name="Riley R."/>
            <person name="Haridas S."/>
            <person name="Wolfe K.H."/>
            <person name="Lopes M.R."/>
            <person name="Hittinger C.T."/>
            <person name="Goeker M."/>
            <person name="Salamov A.A."/>
            <person name="Wisecaver J.H."/>
            <person name="Long T.M."/>
            <person name="Calvey C.H."/>
            <person name="Aerts A.L."/>
            <person name="Barry K.W."/>
            <person name="Choi C."/>
            <person name="Clum A."/>
            <person name="Coughlan A.Y."/>
            <person name="Deshpande S."/>
            <person name="Douglass A.P."/>
            <person name="Hanson S.J."/>
            <person name="Klenk H.-P."/>
            <person name="LaButti K.M."/>
            <person name="Lapidus A."/>
            <person name="Lindquist E.A."/>
            <person name="Lipzen A.M."/>
            <person name="Meier-Kolthoff J.P."/>
            <person name="Ohm R.A."/>
            <person name="Otillar R.P."/>
            <person name="Pangilinan J.L."/>
            <person name="Peng Y."/>
            <person name="Rokas A."/>
            <person name="Rosa C.A."/>
            <person name="Scheuner C."/>
            <person name="Sibirny A.A."/>
            <person name="Slot J.C."/>
            <person name="Stielow J.B."/>
            <person name="Sun H."/>
            <person name="Kurtzman C.P."/>
            <person name="Blackwell M."/>
            <person name="Grigoriev I.V."/>
            <person name="Jeffries T.W."/>
        </authorList>
    </citation>
    <scope>NUCLEOTIDE SEQUENCE [LARGE SCALE GENOMIC DNA]</scope>
    <source>
        <strain evidence="12">ATCC 18201 / CBS 1600 / BCRC 20928 / JCM 3617 / NBRC 0987 / NRRL Y-1542</strain>
    </source>
</reference>
<dbReference type="GO" id="GO:0009074">
    <property type="term" value="P:aromatic amino acid family catabolic process"/>
    <property type="evidence" value="ECO:0007669"/>
    <property type="project" value="TreeGrafter"/>
</dbReference>
<evidence type="ECO:0000256" key="7">
    <source>
        <dbReference type="ARBA" id="ARBA00022898"/>
    </source>
</evidence>
<keyword evidence="7" id="KW-0663">Pyridoxal phosphate</keyword>
<keyword evidence="5 11" id="KW-0032">Aminotransferase</keyword>
<comment type="similarity">
    <text evidence="3">Belongs to the class-I pyridoxal-phosphate-dependent aminotransferase family.</text>
</comment>
<gene>
    <name evidence="11" type="ORF">CYBJADRAFT_166439</name>
</gene>
<evidence type="ECO:0000259" key="10">
    <source>
        <dbReference type="Pfam" id="PF00155"/>
    </source>
</evidence>
<feature type="domain" description="Aminotransferase class I/classII large" evidence="10">
    <location>
        <begin position="98"/>
        <end position="437"/>
    </location>
</feature>
<dbReference type="FunFam" id="3.40.640.10:FF:000074">
    <property type="entry name" value="Aromatic amino acid aminotransferase"/>
    <property type="match status" value="1"/>
</dbReference>
<dbReference type="GO" id="GO:0047536">
    <property type="term" value="F:2-aminoadipate transaminase activity"/>
    <property type="evidence" value="ECO:0007669"/>
    <property type="project" value="TreeGrafter"/>
</dbReference>
<comment type="subcellular location">
    <subcellularLocation>
        <location evidence="2">Cytoplasm</location>
    </subcellularLocation>
</comment>
<dbReference type="PANTHER" id="PTHR42790">
    <property type="entry name" value="AMINOTRANSFERASE"/>
    <property type="match status" value="1"/>
</dbReference>
<evidence type="ECO:0000256" key="8">
    <source>
        <dbReference type="ARBA" id="ARBA00051993"/>
    </source>
</evidence>
<protein>
    <recommendedName>
        <fullName evidence="9">aromatic-amino-acid transaminase</fullName>
        <ecNumber evidence="9">2.6.1.57</ecNumber>
    </recommendedName>
</protein>
<dbReference type="Gene3D" id="3.40.640.10">
    <property type="entry name" value="Type I PLP-dependent aspartate aminotransferase-like (Major domain)"/>
    <property type="match status" value="1"/>
</dbReference>
<dbReference type="AlphaFoldDB" id="A0A1E4S5B7"/>
<evidence type="ECO:0000256" key="2">
    <source>
        <dbReference type="ARBA" id="ARBA00004496"/>
    </source>
</evidence>
<dbReference type="SUPFAM" id="SSF53383">
    <property type="entry name" value="PLP-dependent transferases"/>
    <property type="match status" value="1"/>
</dbReference>
<dbReference type="InterPro" id="IPR015421">
    <property type="entry name" value="PyrdxlP-dep_Trfase_major"/>
</dbReference>
<dbReference type="STRING" id="983966.A0A1E4S5B7"/>
<dbReference type="GO" id="GO:0006571">
    <property type="term" value="P:tyrosine biosynthetic process"/>
    <property type="evidence" value="ECO:0007669"/>
    <property type="project" value="TreeGrafter"/>
</dbReference>
<dbReference type="InterPro" id="IPR004839">
    <property type="entry name" value="Aminotransferase_I/II_large"/>
</dbReference>
<keyword evidence="6 11" id="KW-0808">Transferase</keyword>
<dbReference type="GO" id="GO:0005737">
    <property type="term" value="C:cytoplasm"/>
    <property type="evidence" value="ECO:0007669"/>
    <property type="project" value="UniProtKB-SubCell"/>
</dbReference>
<evidence type="ECO:0000256" key="1">
    <source>
        <dbReference type="ARBA" id="ARBA00001933"/>
    </source>
</evidence>
<dbReference type="InterPro" id="IPR015424">
    <property type="entry name" value="PyrdxlP-dep_Trfase"/>
</dbReference>
<comment type="catalytic activity">
    <reaction evidence="8">
        <text>an aromatic L-alpha-amino acid + 2-oxoglutarate = an aromatic oxo-acid + L-glutamate</text>
        <dbReference type="Rhea" id="RHEA:17533"/>
        <dbReference type="ChEBI" id="CHEBI:16810"/>
        <dbReference type="ChEBI" id="CHEBI:29985"/>
        <dbReference type="ChEBI" id="CHEBI:73309"/>
        <dbReference type="ChEBI" id="CHEBI:84824"/>
        <dbReference type="EC" id="2.6.1.57"/>
    </reaction>
</comment>
<dbReference type="OrthoDB" id="691673at2759"/>
<evidence type="ECO:0000256" key="9">
    <source>
        <dbReference type="ARBA" id="ARBA00067014"/>
    </source>
</evidence>
<organism evidence="11 12">
    <name type="scientific">Cyberlindnera jadinii (strain ATCC 18201 / CBS 1600 / BCRC 20928 / JCM 3617 / NBRC 0987 / NRRL Y-1542)</name>
    <name type="common">Torula yeast</name>
    <name type="synonym">Candida utilis</name>
    <dbReference type="NCBI Taxonomy" id="983966"/>
    <lineage>
        <taxon>Eukaryota</taxon>
        <taxon>Fungi</taxon>
        <taxon>Dikarya</taxon>
        <taxon>Ascomycota</taxon>
        <taxon>Saccharomycotina</taxon>
        <taxon>Saccharomycetes</taxon>
        <taxon>Phaffomycetales</taxon>
        <taxon>Phaffomycetaceae</taxon>
        <taxon>Cyberlindnera</taxon>
    </lineage>
</organism>
<dbReference type="PANTHER" id="PTHR42790:SF21">
    <property type="entry name" value="AROMATIC_AMINOADIPATE AMINOTRANSFERASE 1"/>
    <property type="match status" value="1"/>
</dbReference>
<dbReference type="Pfam" id="PF00155">
    <property type="entry name" value="Aminotran_1_2"/>
    <property type="match status" value="1"/>
</dbReference>
<dbReference type="InterPro" id="IPR050859">
    <property type="entry name" value="Class-I_PLP-dep_aminotransf"/>
</dbReference>
<dbReference type="GO" id="GO:0008793">
    <property type="term" value="F:aromatic-amino-acid transaminase activity"/>
    <property type="evidence" value="ECO:0007669"/>
    <property type="project" value="TreeGrafter"/>
</dbReference>
<accession>A0A1E4S5B7</accession>
<dbReference type="CDD" id="cd00609">
    <property type="entry name" value="AAT_like"/>
    <property type="match status" value="1"/>
</dbReference>